<dbReference type="InterPro" id="IPR011055">
    <property type="entry name" value="Dup_hybrid_motif"/>
</dbReference>
<keyword evidence="1" id="KW-0732">Signal</keyword>
<dbReference type="SUPFAM" id="SSF51261">
    <property type="entry name" value="Duplicated hybrid motif"/>
    <property type="match status" value="1"/>
</dbReference>
<dbReference type="PANTHER" id="PTHR21666:SF270">
    <property type="entry name" value="MUREIN HYDROLASE ACTIVATOR ENVC"/>
    <property type="match status" value="1"/>
</dbReference>
<dbReference type="Proteomes" id="UP000284379">
    <property type="component" value="Unassembled WGS sequence"/>
</dbReference>
<comment type="caution">
    <text evidence="3">The sequence shown here is derived from an EMBL/GenBank/DDBJ whole genome shotgun (WGS) entry which is preliminary data.</text>
</comment>
<dbReference type="EMBL" id="QSGO01000001">
    <property type="protein sequence ID" value="RHB38441.1"/>
    <property type="molecule type" value="Genomic_DNA"/>
</dbReference>
<dbReference type="Gene3D" id="2.70.70.10">
    <property type="entry name" value="Glucose Permease (Domain IIA)"/>
    <property type="match status" value="1"/>
</dbReference>
<dbReference type="InterPro" id="IPR016047">
    <property type="entry name" value="M23ase_b-sheet_dom"/>
</dbReference>
<dbReference type="CDD" id="cd12797">
    <property type="entry name" value="M23_peptidase"/>
    <property type="match status" value="1"/>
</dbReference>
<evidence type="ECO:0000313" key="3">
    <source>
        <dbReference type="EMBL" id="RHB38441.1"/>
    </source>
</evidence>
<feature type="chain" id="PRO_5018975331" evidence="1">
    <location>
        <begin position="21"/>
        <end position="298"/>
    </location>
</feature>
<accession>A0A413VY13</accession>
<dbReference type="AlphaFoldDB" id="A0A413VY13"/>
<organism evidence="3 4">
    <name type="scientific">Bacteroides nordii</name>
    <dbReference type="NCBI Taxonomy" id="291645"/>
    <lineage>
        <taxon>Bacteria</taxon>
        <taxon>Pseudomonadati</taxon>
        <taxon>Bacteroidota</taxon>
        <taxon>Bacteroidia</taxon>
        <taxon>Bacteroidales</taxon>
        <taxon>Bacteroidaceae</taxon>
        <taxon>Bacteroides</taxon>
    </lineage>
</organism>
<sequence length="298" mass="33568">MKLKYCLSTILFLIPIWVVAQNSPVTITYERSGKGEVTFYADNISYTPYTVALTFTRLSGTLSLQEGDTHKATAFSRRKTRLLTLKPVTENAGIGFSYRSNITKGDWHAKTDTNFVYLFPLTEGKRVRMNHMVSLEKVLGSDDKSRLTGISFQTADGDTIVAARRGIVTEVQDNSASEAEHKSFNAKENFVEICQDDGTFARYILFRDNSIFVSPGDQVIPGQPLGIIGGSNYERGSHLRFSIYCPDMRKFTFVPCFYLSSGKTGKPAVGELYVSEHPQEIIMQEMSKKEKKKYMEKH</sequence>
<reference evidence="3 4" key="1">
    <citation type="submission" date="2018-08" db="EMBL/GenBank/DDBJ databases">
        <title>A genome reference for cultivated species of the human gut microbiota.</title>
        <authorList>
            <person name="Zou Y."/>
            <person name="Xue W."/>
            <person name="Luo G."/>
        </authorList>
    </citation>
    <scope>NUCLEOTIDE SEQUENCE [LARGE SCALE GENOMIC DNA]</scope>
    <source>
        <strain evidence="3 4">AM40-30BH</strain>
    </source>
</reference>
<evidence type="ECO:0000259" key="2">
    <source>
        <dbReference type="Pfam" id="PF01551"/>
    </source>
</evidence>
<name>A0A413VY13_9BACE</name>
<feature type="domain" description="M23ase beta-sheet core" evidence="2">
    <location>
        <begin position="148"/>
        <end position="244"/>
    </location>
</feature>
<proteinExistence type="predicted"/>
<dbReference type="PANTHER" id="PTHR21666">
    <property type="entry name" value="PEPTIDASE-RELATED"/>
    <property type="match status" value="1"/>
</dbReference>
<protein>
    <submittedName>
        <fullName evidence="3">M23 family peptidase</fullName>
    </submittedName>
</protein>
<dbReference type="InterPro" id="IPR050570">
    <property type="entry name" value="Cell_wall_metabolism_enzyme"/>
</dbReference>
<gene>
    <name evidence="3" type="ORF">DW888_01080</name>
</gene>
<dbReference type="GO" id="GO:0004222">
    <property type="term" value="F:metalloendopeptidase activity"/>
    <property type="evidence" value="ECO:0007669"/>
    <property type="project" value="TreeGrafter"/>
</dbReference>
<evidence type="ECO:0000313" key="4">
    <source>
        <dbReference type="Proteomes" id="UP000284379"/>
    </source>
</evidence>
<dbReference type="Pfam" id="PF01551">
    <property type="entry name" value="Peptidase_M23"/>
    <property type="match status" value="1"/>
</dbReference>
<feature type="signal peptide" evidence="1">
    <location>
        <begin position="1"/>
        <end position="20"/>
    </location>
</feature>
<evidence type="ECO:0000256" key="1">
    <source>
        <dbReference type="SAM" id="SignalP"/>
    </source>
</evidence>
<dbReference type="RefSeq" id="WP_122200687.1">
    <property type="nucleotide sequence ID" value="NZ_CABJFV010000001.1"/>
</dbReference>